<reference evidence="6 7" key="1">
    <citation type="submission" date="2021-07" db="EMBL/GenBank/DDBJ databases">
        <title>A novel Jannaschia species isolated from marine dinoflagellate Ceratoperidinium margalefii.</title>
        <authorList>
            <person name="Jiang Y."/>
            <person name="Li Z."/>
        </authorList>
    </citation>
    <scope>NUCLEOTIDE SEQUENCE [LARGE SCALE GENOMIC DNA]</scope>
    <source>
        <strain evidence="6 7">J12C1-MA-4</strain>
    </source>
</reference>
<dbReference type="PANTHER" id="PTHR30579">
    <property type="entry name" value="TRANSCRIPTIONAL REGULATOR"/>
    <property type="match status" value="1"/>
</dbReference>
<keyword evidence="4" id="KW-0804">Transcription</keyword>
<organism evidence="6 7">
    <name type="scientific">Gymnodinialimonas ceratoperidinii</name>
    <dbReference type="NCBI Taxonomy" id="2856823"/>
    <lineage>
        <taxon>Bacteria</taxon>
        <taxon>Pseudomonadati</taxon>
        <taxon>Pseudomonadota</taxon>
        <taxon>Alphaproteobacteria</taxon>
        <taxon>Rhodobacterales</taxon>
        <taxon>Paracoccaceae</taxon>
        <taxon>Gymnodinialimonas</taxon>
    </lineage>
</organism>
<gene>
    <name evidence="6" type="ORF">KYE46_11625</name>
</gene>
<evidence type="ECO:0000256" key="1">
    <source>
        <dbReference type="ARBA" id="ARBA00009437"/>
    </source>
</evidence>
<dbReference type="CDD" id="cd05466">
    <property type="entry name" value="PBP2_LTTR_substrate"/>
    <property type="match status" value="1"/>
</dbReference>
<dbReference type="Pfam" id="PF03466">
    <property type="entry name" value="LysR_substrate"/>
    <property type="match status" value="1"/>
</dbReference>
<dbReference type="FunFam" id="1.10.10.10:FF:000001">
    <property type="entry name" value="LysR family transcriptional regulator"/>
    <property type="match status" value="1"/>
</dbReference>
<keyword evidence="2" id="KW-0805">Transcription regulation</keyword>
<dbReference type="InterPro" id="IPR000847">
    <property type="entry name" value="LysR_HTH_N"/>
</dbReference>
<keyword evidence="3" id="KW-0238">DNA-binding</keyword>
<dbReference type="InterPro" id="IPR005119">
    <property type="entry name" value="LysR_subst-bd"/>
</dbReference>
<dbReference type="PROSITE" id="PS50931">
    <property type="entry name" value="HTH_LYSR"/>
    <property type="match status" value="1"/>
</dbReference>
<dbReference type="GO" id="GO:0003677">
    <property type="term" value="F:DNA binding"/>
    <property type="evidence" value="ECO:0007669"/>
    <property type="project" value="UniProtKB-KW"/>
</dbReference>
<evidence type="ECO:0000313" key="7">
    <source>
        <dbReference type="Proteomes" id="UP000825009"/>
    </source>
</evidence>
<dbReference type="KEGG" id="gce:KYE46_11625"/>
<evidence type="ECO:0000259" key="5">
    <source>
        <dbReference type="PROSITE" id="PS50931"/>
    </source>
</evidence>
<dbReference type="GO" id="GO:0003700">
    <property type="term" value="F:DNA-binding transcription factor activity"/>
    <property type="evidence" value="ECO:0007669"/>
    <property type="project" value="InterPro"/>
</dbReference>
<comment type="similarity">
    <text evidence="1">Belongs to the LysR transcriptional regulatory family.</text>
</comment>
<dbReference type="EMBL" id="CP079194">
    <property type="protein sequence ID" value="QXT38585.1"/>
    <property type="molecule type" value="Genomic_DNA"/>
</dbReference>
<name>A0A8F6TTT5_9RHOB</name>
<feature type="domain" description="HTH lysR-type" evidence="5">
    <location>
        <begin position="1"/>
        <end position="58"/>
    </location>
</feature>
<proteinExistence type="inferred from homology"/>
<evidence type="ECO:0000313" key="6">
    <source>
        <dbReference type="EMBL" id="QXT38585.1"/>
    </source>
</evidence>
<accession>A0A8F6TTT5</accession>
<protein>
    <submittedName>
        <fullName evidence="6">LysR family transcriptional regulator</fullName>
    </submittedName>
</protein>
<dbReference type="Pfam" id="PF00126">
    <property type="entry name" value="HTH_1"/>
    <property type="match status" value="1"/>
</dbReference>
<sequence length="292" mass="32556">MTFEQIRTFLWVARLGGFRKASERLNLSQPAVSTRISNLEAELQVLLFDRGPGQMILTKHGQQLLAYAEQLLFVEEEIKNRVGNASETEGLFRVGAAETIAQAWLPDFLQVFAETYPRVNVDLTVDISGSLRDALVERRLDLVFLMGPVSEFSVKNVALPQFDLHWYRAAHLGDIDLGEIPVISYSSRTRPYRELTTELAGRVGPKMRLFSSASLSASLRMIAAGIAVGPYPRVLATPFLDAGQVVEFDPDLPLTPLEFTASYMAEPRSFLIETSAEIAHDVAEKWHRAHPA</sequence>
<keyword evidence="7" id="KW-1185">Reference proteome</keyword>
<dbReference type="PANTHER" id="PTHR30579:SF7">
    <property type="entry name" value="HTH-TYPE TRANSCRIPTIONAL REGULATOR LRHA-RELATED"/>
    <property type="match status" value="1"/>
</dbReference>
<evidence type="ECO:0000256" key="4">
    <source>
        <dbReference type="ARBA" id="ARBA00023163"/>
    </source>
</evidence>
<evidence type="ECO:0000256" key="2">
    <source>
        <dbReference type="ARBA" id="ARBA00023015"/>
    </source>
</evidence>
<dbReference type="Proteomes" id="UP000825009">
    <property type="component" value="Chromosome"/>
</dbReference>
<dbReference type="AlphaFoldDB" id="A0A8F6TTT5"/>
<dbReference type="RefSeq" id="WP_219000781.1">
    <property type="nucleotide sequence ID" value="NZ_CP079194.1"/>
</dbReference>
<dbReference type="InterPro" id="IPR050176">
    <property type="entry name" value="LTTR"/>
</dbReference>
<evidence type="ECO:0000256" key="3">
    <source>
        <dbReference type="ARBA" id="ARBA00023125"/>
    </source>
</evidence>